<evidence type="ECO:0000313" key="1">
    <source>
        <dbReference type="EMBL" id="SVD20957.1"/>
    </source>
</evidence>
<dbReference type="InterPro" id="IPR014710">
    <property type="entry name" value="RmlC-like_jellyroll"/>
</dbReference>
<dbReference type="InterPro" id="IPR027565">
    <property type="entry name" value="Cupin_WbuC"/>
</dbReference>
<dbReference type="InterPro" id="IPR011051">
    <property type="entry name" value="RmlC_Cupin_sf"/>
</dbReference>
<dbReference type="AlphaFoldDB" id="A0A382THG9"/>
<dbReference type="SUPFAM" id="SSF51182">
    <property type="entry name" value="RmlC-like cupins"/>
    <property type="match status" value="1"/>
</dbReference>
<dbReference type="Gene3D" id="2.60.120.10">
    <property type="entry name" value="Jelly Rolls"/>
    <property type="match status" value="1"/>
</dbReference>
<evidence type="ECO:0008006" key="2">
    <source>
        <dbReference type="Google" id="ProtNLM"/>
    </source>
</evidence>
<protein>
    <recommendedName>
        <fullName evidence="2">Cupin 2 conserved barrel domain-containing protein</fullName>
    </recommendedName>
</protein>
<gene>
    <name evidence="1" type="ORF">METZ01_LOCUS373811</name>
</gene>
<sequence length="146" mass="16447">MQLIYSKIVPSKLLHLVHKLEDISSAPIDKGLARINVVPDEEFLQLATLKMDKGKTFKPHKHIYKKGEQKVIAQESWIVIKGSVKVIMYDLDDTIIDEVILAAGDCSMTFAGGHNYVIQESDTIVYEYKTGPYKGIKSDKVLLNEI</sequence>
<organism evidence="1">
    <name type="scientific">marine metagenome</name>
    <dbReference type="NCBI Taxonomy" id="408172"/>
    <lineage>
        <taxon>unclassified sequences</taxon>
        <taxon>metagenomes</taxon>
        <taxon>ecological metagenomes</taxon>
    </lineage>
</organism>
<accession>A0A382THG9</accession>
<reference evidence="1" key="1">
    <citation type="submission" date="2018-05" db="EMBL/GenBank/DDBJ databases">
        <authorList>
            <person name="Lanie J.A."/>
            <person name="Ng W.-L."/>
            <person name="Kazmierczak K.M."/>
            <person name="Andrzejewski T.M."/>
            <person name="Davidsen T.M."/>
            <person name="Wayne K.J."/>
            <person name="Tettelin H."/>
            <person name="Glass J.I."/>
            <person name="Rusch D."/>
            <person name="Podicherti R."/>
            <person name="Tsui H.-C.T."/>
            <person name="Winkler M.E."/>
        </authorList>
    </citation>
    <scope>NUCLEOTIDE SEQUENCE</scope>
</reference>
<proteinExistence type="predicted"/>
<name>A0A382THG9_9ZZZZ</name>
<dbReference type="NCBIfam" id="TIGR04366">
    <property type="entry name" value="cupin_WbuC"/>
    <property type="match status" value="1"/>
</dbReference>
<dbReference type="EMBL" id="UINC01136280">
    <property type="protein sequence ID" value="SVD20957.1"/>
    <property type="molecule type" value="Genomic_DNA"/>
</dbReference>